<dbReference type="PROSITE" id="PS51257">
    <property type="entry name" value="PROKAR_LIPOPROTEIN"/>
    <property type="match status" value="1"/>
</dbReference>
<reference evidence="1 2" key="1">
    <citation type="submission" date="2019-06" db="EMBL/GenBank/DDBJ databases">
        <title>A large-scale integrated study on North Sea by COGITO (Coastal Microbe Genomic &amp; Taxonomic Observatory).</title>
        <authorList>
            <person name="Teeling H."/>
        </authorList>
    </citation>
    <scope>NUCLEOTIDE SEQUENCE [LARGE SCALE GENOMIC DNA]</scope>
    <source>
        <strain evidence="1 2">MAR_2009_79</strain>
    </source>
</reference>
<gene>
    <name evidence="1" type="ORF">GQ41_1177</name>
</gene>
<accession>A0ABY3A7R9</accession>
<sequence>MKKIGILLFCIITLTACSTSEDSSSEIVNKYSDFEQITLRIRITKNPDTDYTNINDNGVEIFPEIKQNVAITINNTWDIDNNDTGVIAHSIIDDYSNLTPSIQVLNDFDEDYIHAIVQVNMIPLVNLNNEHDFSYFDSLNHILTADVDVTGLNYFKVTAYGEHYYRFDGDNNWGSSSSFLWVNYWHDEETLIDGYNNNLIEYLEDTFDGYEINGKSLIIYYDLEI</sequence>
<proteinExistence type="predicted"/>
<name>A0ABY3A7R9_9FLAO</name>
<evidence type="ECO:0000313" key="1">
    <source>
        <dbReference type="EMBL" id="TQO36599.1"/>
    </source>
</evidence>
<keyword evidence="2" id="KW-1185">Reference proteome</keyword>
<dbReference type="Proteomes" id="UP000315363">
    <property type="component" value="Unassembled WGS sequence"/>
</dbReference>
<organism evidence="1 2">
    <name type="scientific">Arenibacter algicola</name>
    <dbReference type="NCBI Taxonomy" id="616991"/>
    <lineage>
        <taxon>Bacteria</taxon>
        <taxon>Pseudomonadati</taxon>
        <taxon>Bacteroidota</taxon>
        <taxon>Flavobacteriia</taxon>
        <taxon>Flavobacteriales</taxon>
        <taxon>Flavobacteriaceae</taxon>
        <taxon>Arenibacter</taxon>
    </lineage>
</organism>
<protein>
    <recommendedName>
        <fullName evidence="3">Lipoprotein</fullName>
    </recommendedName>
</protein>
<comment type="caution">
    <text evidence="1">The sequence shown here is derived from an EMBL/GenBank/DDBJ whole genome shotgun (WGS) entry which is preliminary data.</text>
</comment>
<dbReference type="EMBL" id="VHIF01000001">
    <property type="protein sequence ID" value="TQO36599.1"/>
    <property type="molecule type" value="Genomic_DNA"/>
</dbReference>
<evidence type="ECO:0008006" key="3">
    <source>
        <dbReference type="Google" id="ProtNLM"/>
    </source>
</evidence>
<dbReference type="RefSeq" id="WP_142188760.1">
    <property type="nucleotide sequence ID" value="NZ_VHIF01000001.1"/>
</dbReference>
<evidence type="ECO:0000313" key="2">
    <source>
        <dbReference type="Proteomes" id="UP000315363"/>
    </source>
</evidence>